<dbReference type="GeneID" id="54412359"/>
<feature type="compositionally biased region" description="Basic residues" evidence="1">
    <location>
        <begin position="173"/>
        <end position="188"/>
    </location>
</feature>
<gene>
    <name evidence="2" type="ORF">P153DRAFT_401664</name>
</gene>
<dbReference type="AlphaFoldDB" id="A0A6A5ZVZ4"/>
<evidence type="ECO:0000313" key="2">
    <source>
        <dbReference type="EMBL" id="KAF2123760.1"/>
    </source>
</evidence>
<feature type="compositionally biased region" description="Polar residues" evidence="1">
    <location>
        <begin position="395"/>
        <end position="413"/>
    </location>
</feature>
<sequence length="499" mass="56014">MAPSNLRLARKGVSTARQWVNPAVCNAPSFAHEHAVSHDGAICTHQPSLSNRQSLPRLAQRRLHALLIPALLLHILHFLGRAYRQPYHTCSSPDAEKRSLQNCSKPTRLWVPACPCTSPYGCRVLDTSRPAPLAFHTPSPRSRLSRRSSRLSPRSRVPHTVTRVQVQVDPRGTTKRPRHAPTNKRKRLTGRELPRRPSRDRLMLYQDAASHGWAGQAHAHNRAHGLRTRGLAPLSKIKTQYKNQPSNGRLRRMSSRRTLAFPPRFGVAYLLFLPNVQLDTTSQRRPLLGPVLNPRTSQHVHHNTYITTRRRLILLVHGSALQDATLPTVAHNGDEVVNTSDILPARRNAVIQPREARQAHVQEMQTQSSWLYKTSLLARLDAVPARPGRDHLDTPISTTYKPSAQRASRTRASPSPVRLIRRMSIVAPSNLLSPLVRTCSRHRAMTSVDGAAPLCSAFTPRTPAWLYPRPQPRSRIPSSYTRADMSTRAASPWDTPLTR</sequence>
<feature type="region of interest" description="Disordered" evidence="1">
    <location>
        <begin position="133"/>
        <end position="197"/>
    </location>
</feature>
<evidence type="ECO:0000256" key="1">
    <source>
        <dbReference type="SAM" id="MobiDB-lite"/>
    </source>
</evidence>
<organism evidence="2 3">
    <name type="scientific">Dothidotthia symphoricarpi CBS 119687</name>
    <dbReference type="NCBI Taxonomy" id="1392245"/>
    <lineage>
        <taxon>Eukaryota</taxon>
        <taxon>Fungi</taxon>
        <taxon>Dikarya</taxon>
        <taxon>Ascomycota</taxon>
        <taxon>Pezizomycotina</taxon>
        <taxon>Dothideomycetes</taxon>
        <taxon>Pleosporomycetidae</taxon>
        <taxon>Pleosporales</taxon>
        <taxon>Dothidotthiaceae</taxon>
        <taxon>Dothidotthia</taxon>
    </lineage>
</organism>
<dbReference type="RefSeq" id="XP_033518154.1">
    <property type="nucleotide sequence ID" value="XM_033671927.1"/>
</dbReference>
<evidence type="ECO:0000313" key="3">
    <source>
        <dbReference type="Proteomes" id="UP000799771"/>
    </source>
</evidence>
<proteinExistence type="predicted"/>
<reference evidence="2" key="1">
    <citation type="journal article" date="2020" name="Stud. Mycol.">
        <title>101 Dothideomycetes genomes: a test case for predicting lifestyles and emergence of pathogens.</title>
        <authorList>
            <person name="Haridas S."/>
            <person name="Albert R."/>
            <person name="Binder M."/>
            <person name="Bloem J."/>
            <person name="Labutti K."/>
            <person name="Salamov A."/>
            <person name="Andreopoulos B."/>
            <person name="Baker S."/>
            <person name="Barry K."/>
            <person name="Bills G."/>
            <person name="Bluhm B."/>
            <person name="Cannon C."/>
            <person name="Castanera R."/>
            <person name="Culley D."/>
            <person name="Daum C."/>
            <person name="Ezra D."/>
            <person name="Gonzalez J."/>
            <person name="Henrissat B."/>
            <person name="Kuo A."/>
            <person name="Liang C."/>
            <person name="Lipzen A."/>
            <person name="Lutzoni F."/>
            <person name="Magnuson J."/>
            <person name="Mondo S."/>
            <person name="Nolan M."/>
            <person name="Ohm R."/>
            <person name="Pangilinan J."/>
            <person name="Park H.-J."/>
            <person name="Ramirez L."/>
            <person name="Alfaro M."/>
            <person name="Sun H."/>
            <person name="Tritt A."/>
            <person name="Yoshinaga Y."/>
            <person name="Zwiers L.-H."/>
            <person name="Turgeon B."/>
            <person name="Goodwin S."/>
            <person name="Spatafora J."/>
            <person name="Crous P."/>
            <person name="Grigoriev I."/>
        </authorList>
    </citation>
    <scope>NUCLEOTIDE SEQUENCE</scope>
    <source>
        <strain evidence="2">CBS 119687</strain>
    </source>
</reference>
<name>A0A6A5ZVZ4_9PLEO</name>
<keyword evidence="3" id="KW-1185">Reference proteome</keyword>
<dbReference type="Proteomes" id="UP000799771">
    <property type="component" value="Unassembled WGS sequence"/>
</dbReference>
<accession>A0A6A5ZVZ4</accession>
<protein>
    <submittedName>
        <fullName evidence="2">Uncharacterized protein</fullName>
    </submittedName>
</protein>
<dbReference type="EMBL" id="ML977522">
    <property type="protein sequence ID" value="KAF2123760.1"/>
    <property type="molecule type" value="Genomic_DNA"/>
</dbReference>
<feature type="region of interest" description="Disordered" evidence="1">
    <location>
        <begin position="385"/>
        <end position="414"/>
    </location>
</feature>
<feature type="region of interest" description="Disordered" evidence="1">
    <location>
        <begin position="469"/>
        <end position="499"/>
    </location>
</feature>